<dbReference type="EMBL" id="BARS01032400">
    <property type="protein sequence ID" value="GAG27748.1"/>
    <property type="molecule type" value="Genomic_DNA"/>
</dbReference>
<feature type="non-terminal residue" evidence="1">
    <location>
        <position position="1"/>
    </location>
</feature>
<gene>
    <name evidence="1" type="ORF">S01H1_50291</name>
</gene>
<protein>
    <submittedName>
        <fullName evidence="1">Uncharacterized protein</fullName>
    </submittedName>
</protein>
<proteinExistence type="predicted"/>
<name>X0WTA9_9ZZZZ</name>
<accession>X0WTA9</accession>
<dbReference type="AlphaFoldDB" id="X0WTA9"/>
<sequence length="96" mass="11399">VLHKGFASDDAAEEAAAIISEGLEDMHLYHPGEIWFQIFDMYYDTAAYKKLKIAKEFYSTYNLAMKDEYYIFEKQYFKMNSKMIRKNKFPKSAKNK</sequence>
<comment type="caution">
    <text evidence="1">The sequence shown here is derived from an EMBL/GenBank/DDBJ whole genome shotgun (WGS) entry which is preliminary data.</text>
</comment>
<organism evidence="1">
    <name type="scientific">marine sediment metagenome</name>
    <dbReference type="NCBI Taxonomy" id="412755"/>
    <lineage>
        <taxon>unclassified sequences</taxon>
        <taxon>metagenomes</taxon>
        <taxon>ecological metagenomes</taxon>
    </lineage>
</organism>
<reference evidence="1" key="1">
    <citation type="journal article" date="2014" name="Front. Microbiol.">
        <title>High frequency of phylogenetically diverse reductive dehalogenase-homologous genes in deep subseafloor sedimentary metagenomes.</title>
        <authorList>
            <person name="Kawai M."/>
            <person name="Futagami T."/>
            <person name="Toyoda A."/>
            <person name="Takaki Y."/>
            <person name="Nishi S."/>
            <person name="Hori S."/>
            <person name="Arai W."/>
            <person name="Tsubouchi T."/>
            <person name="Morono Y."/>
            <person name="Uchiyama I."/>
            <person name="Ito T."/>
            <person name="Fujiyama A."/>
            <person name="Inagaki F."/>
            <person name="Takami H."/>
        </authorList>
    </citation>
    <scope>NUCLEOTIDE SEQUENCE</scope>
    <source>
        <strain evidence="1">Expedition CK06-06</strain>
    </source>
</reference>
<evidence type="ECO:0000313" key="1">
    <source>
        <dbReference type="EMBL" id="GAG27748.1"/>
    </source>
</evidence>